<evidence type="ECO:0000256" key="1">
    <source>
        <dbReference type="SAM" id="SignalP"/>
    </source>
</evidence>
<evidence type="ECO:0008006" key="4">
    <source>
        <dbReference type="Google" id="ProtNLM"/>
    </source>
</evidence>
<dbReference type="AlphaFoldDB" id="A0A4R1Y8H0"/>
<sequence length="193" mass="21500">MAQVISKKNIFLSLGLIAISALTACTSMPSKPLTFNDLGRFDSYPLNNQSFRVSFKTERSISYGSAEEIALLKAAQVTVKSGFQYFKVMNDPSNRTQQPPRQAVVYPAPVYNPYPYGRYHRGPFYDPFFYNPPQVVTIDPIEVSYTIECFKDQKSAPSDAFDARLILRTLGAKYALSPTGDVIQPPVVTKPAP</sequence>
<comment type="caution">
    <text evidence="2">The sequence shown here is derived from an EMBL/GenBank/DDBJ whole genome shotgun (WGS) entry which is preliminary data.</text>
</comment>
<feature type="signal peptide" evidence="1">
    <location>
        <begin position="1"/>
        <end position="23"/>
    </location>
</feature>
<dbReference type="PROSITE" id="PS51257">
    <property type="entry name" value="PROKAR_LIPOPROTEIN"/>
    <property type="match status" value="1"/>
</dbReference>
<keyword evidence="3" id="KW-1185">Reference proteome</keyword>
<reference evidence="2 3" key="1">
    <citation type="submission" date="2019-03" db="EMBL/GenBank/DDBJ databases">
        <title>Genomic analyses of the natural microbiome of Caenorhabditis elegans.</title>
        <authorList>
            <person name="Samuel B."/>
        </authorList>
    </citation>
    <scope>NUCLEOTIDE SEQUENCE [LARGE SCALE GENOMIC DNA]</scope>
    <source>
        <strain evidence="2 3">JUb89</strain>
    </source>
</reference>
<feature type="chain" id="PRO_5020320872" description="Lipoprotein" evidence="1">
    <location>
        <begin position="24"/>
        <end position="193"/>
    </location>
</feature>
<proteinExistence type="predicted"/>
<gene>
    <name evidence="2" type="ORF">EC844_10499</name>
</gene>
<dbReference type="NCBIfam" id="NF047637">
    <property type="entry name" value="lipo_CC0125"/>
    <property type="match status" value="1"/>
</dbReference>
<dbReference type="OrthoDB" id="6712352at2"/>
<evidence type="ECO:0000313" key="2">
    <source>
        <dbReference type="EMBL" id="TCM68723.1"/>
    </source>
</evidence>
<protein>
    <recommendedName>
        <fullName evidence="4">Lipoprotein</fullName>
    </recommendedName>
</protein>
<accession>A0A4R1Y8H0</accession>
<dbReference type="Proteomes" id="UP000294963">
    <property type="component" value="Unassembled WGS sequence"/>
</dbReference>
<dbReference type="EMBL" id="SLVJ01000004">
    <property type="protein sequence ID" value="TCM68723.1"/>
    <property type="molecule type" value="Genomic_DNA"/>
</dbReference>
<organism evidence="2 3">
    <name type="scientific">Acinetobacter calcoaceticus</name>
    <dbReference type="NCBI Taxonomy" id="471"/>
    <lineage>
        <taxon>Bacteria</taxon>
        <taxon>Pseudomonadati</taxon>
        <taxon>Pseudomonadota</taxon>
        <taxon>Gammaproteobacteria</taxon>
        <taxon>Moraxellales</taxon>
        <taxon>Moraxellaceae</taxon>
        <taxon>Acinetobacter</taxon>
        <taxon>Acinetobacter calcoaceticus/baumannii complex</taxon>
    </lineage>
</organism>
<keyword evidence="1" id="KW-0732">Signal</keyword>
<evidence type="ECO:0000313" key="3">
    <source>
        <dbReference type="Proteomes" id="UP000294963"/>
    </source>
</evidence>
<name>A0A4R1Y8H0_ACICA</name>